<name>A0A423U910_PENVA</name>
<evidence type="ECO:0000313" key="11">
    <source>
        <dbReference type="Proteomes" id="UP000283509"/>
    </source>
</evidence>
<evidence type="ECO:0000256" key="4">
    <source>
        <dbReference type="ARBA" id="ARBA00022692"/>
    </source>
</evidence>
<evidence type="ECO:0000313" key="10">
    <source>
        <dbReference type="EMBL" id="ROT85179.1"/>
    </source>
</evidence>
<evidence type="ECO:0000256" key="3">
    <source>
        <dbReference type="ARBA" id="ARBA00017904"/>
    </source>
</evidence>
<accession>A0A423U910</accession>
<feature type="compositionally biased region" description="Basic residues" evidence="8">
    <location>
        <begin position="69"/>
        <end position="85"/>
    </location>
</feature>
<evidence type="ECO:0000256" key="6">
    <source>
        <dbReference type="ARBA" id="ARBA00023054"/>
    </source>
</evidence>
<dbReference type="PANTHER" id="PTHR28644:SF1">
    <property type="entry name" value="SMALL INTEGRAL MEMBRANE PROTEIN 15"/>
    <property type="match status" value="1"/>
</dbReference>
<keyword evidence="6" id="KW-0175">Coiled coil</keyword>
<keyword evidence="11" id="KW-1185">Reference proteome</keyword>
<evidence type="ECO:0000256" key="9">
    <source>
        <dbReference type="SAM" id="Phobius"/>
    </source>
</evidence>
<proteinExistence type="inferred from homology"/>
<comment type="caution">
    <text evidence="10">The sequence shown here is derived from an EMBL/GenBank/DDBJ whole genome shotgun (WGS) entry which is preliminary data.</text>
</comment>
<comment type="subcellular location">
    <subcellularLocation>
        <location evidence="1">Membrane</location>
        <topology evidence="1">Single-pass membrane protein</topology>
    </subcellularLocation>
</comment>
<sequence>MENENPIKTPVEETEGGWLHQLVVYAARNPWEFCWYLLLALSPLFCISAVLSWKLAKALEAQEKEKNRKDKKKANMMKVKRGKAN</sequence>
<reference evidence="10 11" key="1">
    <citation type="submission" date="2018-04" db="EMBL/GenBank/DDBJ databases">
        <authorList>
            <person name="Zhang X."/>
            <person name="Yuan J."/>
            <person name="Li F."/>
            <person name="Xiang J."/>
        </authorList>
    </citation>
    <scope>NUCLEOTIDE SEQUENCE [LARGE SCALE GENOMIC DNA]</scope>
    <source>
        <tissue evidence="10">Muscle</tissue>
    </source>
</reference>
<reference evidence="10 11" key="2">
    <citation type="submission" date="2019-01" db="EMBL/GenBank/DDBJ databases">
        <title>The decoding of complex shrimp genome reveals the adaptation for benthos swimmer, frequently molting mechanism and breeding impact on genome.</title>
        <authorList>
            <person name="Sun Y."/>
            <person name="Gao Y."/>
            <person name="Yu Y."/>
        </authorList>
    </citation>
    <scope>NUCLEOTIDE SEQUENCE [LARGE SCALE GENOMIC DNA]</scope>
    <source>
        <tissue evidence="10">Muscle</tissue>
    </source>
</reference>
<keyword evidence="5 9" id="KW-1133">Transmembrane helix</keyword>
<dbReference type="OrthoDB" id="6282848at2759"/>
<evidence type="ECO:0000256" key="7">
    <source>
        <dbReference type="ARBA" id="ARBA00023136"/>
    </source>
</evidence>
<dbReference type="PANTHER" id="PTHR28644">
    <property type="entry name" value="SMALL INTEGRAL MEMBRANE PROTEIN 15"/>
    <property type="match status" value="1"/>
</dbReference>
<comment type="similarity">
    <text evidence="2">Belongs to the SMIM15 family.</text>
</comment>
<dbReference type="AlphaFoldDB" id="A0A423U910"/>
<dbReference type="GO" id="GO:0016020">
    <property type="term" value="C:membrane"/>
    <property type="evidence" value="ECO:0007669"/>
    <property type="project" value="UniProtKB-SubCell"/>
</dbReference>
<keyword evidence="7 9" id="KW-0472">Membrane</keyword>
<protein>
    <recommendedName>
        <fullName evidence="3">Small integral membrane protein 15</fullName>
    </recommendedName>
</protein>
<evidence type="ECO:0000256" key="5">
    <source>
        <dbReference type="ARBA" id="ARBA00022989"/>
    </source>
</evidence>
<dbReference type="Proteomes" id="UP000283509">
    <property type="component" value="Unassembled WGS sequence"/>
</dbReference>
<feature type="region of interest" description="Disordered" evidence="8">
    <location>
        <begin position="62"/>
        <end position="85"/>
    </location>
</feature>
<keyword evidence="4 9" id="KW-0812">Transmembrane</keyword>
<organism evidence="10 11">
    <name type="scientific">Penaeus vannamei</name>
    <name type="common">Whiteleg shrimp</name>
    <name type="synonym">Litopenaeus vannamei</name>
    <dbReference type="NCBI Taxonomy" id="6689"/>
    <lineage>
        <taxon>Eukaryota</taxon>
        <taxon>Metazoa</taxon>
        <taxon>Ecdysozoa</taxon>
        <taxon>Arthropoda</taxon>
        <taxon>Crustacea</taxon>
        <taxon>Multicrustacea</taxon>
        <taxon>Malacostraca</taxon>
        <taxon>Eumalacostraca</taxon>
        <taxon>Eucarida</taxon>
        <taxon>Decapoda</taxon>
        <taxon>Dendrobranchiata</taxon>
        <taxon>Penaeoidea</taxon>
        <taxon>Penaeidae</taxon>
        <taxon>Penaeus</taxon>
    </lineage>
</organism>
<evidence type="ECO:0000256" key="8">
    <source>
        <dbReference type="SAM" id="MobiDB-lite"/>
    </source>
</evidence>
<dbReference type="EMBL" id="QCYY01000413">
    <property type="protein sequence ID" value="ROT85179.1"/>
    <property type="molecule type" value="Genomic_DNA"/>
</dbReference>
<gene>
    <name evidence="10" type="ORF">C7M84_020696</name>
</gene>
<dbReference type="InterPro" id="IPR027877">
    <property type="entry name" value="Smim15"/>
</dbReference>
<evidence type="ECO:0000256" key="2">
    <source>
        <dbReference type="ARBA" id="ARBA00006758"/>
    </source>
</evidence>
<evidence type="ECO:0000256" key="1">
    <source>
        <dbReference type="ARBA" id="ARBA00004167"/>
    </source>
</evidence>
<feature type="transmembrane region" description="Helical" evidence="9">
    <location>
        <begin position="35"/>
        <end position="56"/>
    </location>
</feature>
<dbReference type="Pfam" id="PF15086">
    <property type="entry name" value="UPF0542"/>
    <property type="match status" value="1"/>
</dbReference>